<dbReference type="AlphaFoldDB" id="A0A1M2V2W2"/>
<evidence type="ECO:0000313" key="1">
    <source>
        <dbReference type="EMBL" id="OJT01941.1"/>
    </source>
</evidence>
<dbReference type="Proteomes" id="UP000184267">
    <property type="component" value="Unassembled WGS sequence"/>
</dbReference>
<proteinExistence type="predicted"/>
<comment type="caution">
    <text evidence="1">The sequence shown here is derived from an EMBL/GenBank/DDBJ whole genome shotgun (WGS) entry which is preliminary data.</text>
</comment>
<gene>
    <name evidence="1" type="ORF">TRAPUB_7585</name>
</gene>
<keyword evidence="2" id="KW-1185">Reference proteome</keyword>
<organism evidence="1 2">
    <name type="scientific">Trametes pubescens</name>
    <name type="common">White-rot fungus</name>
    <dbReference type="NCBI Taxonomy" id="154538"/>
    <lineage>
        <taxon>Eukaryota</taxon>
        <taxon>Fungi</taxon>
        <taxon>Dikarya</taxon>
        <taxon>Basidiomycota</taxon>
        <taxon>Agaricomycotina</taxon>
        <taxon>Agaricomycetes</taxon>
        <taxon>Polyporales</taxon>
        <taxon>Polyporaceae</taxon>
        <taxon>Trametes</taxon>
    </lineage>
</organism>
<protein>
    <submittedName>
        <fullName evidence="1">Uncharacterized protein</fullName>
    </submittedName>
</protein>
<dbReference type="EMBL" id="MNAD01001710">
    <property type="protein sequence ID" value="OJT01941.1"/>
    <property type="molecule type" value="Genomic_DNA"/>
</dbReference>
<sequence length="69" mass="8020">MKLIKDAYHSWNAEVVFITSNWQGNRELMEGCKEAGIPAFVRSLRIRAFPWPGLTLVPRTRLQGTLWDF</sequence>
<dbReference type="STRING" id="154538.A0A1M2V2W2"/>
<accession>A0A1M2V2W2</accession>
<evidence type="ECO:0000313" key="2">
    <source>
        <dbReference type="Proteomes" id="UP000184267"/>
    </source>
</evidence>
<dbReference type="OrthoDB" id="3031090at2759"/>
<reference evidence="1 2" key="1">
    <citation type="submission" date="2016-10" db="EMBL/GenBank/DDBJ databases">
        <title>Genome sequence of the basidiomycete white-rot fungus Trametes pubescens.</title>
        <authorList>
            <person name="Makela M.R."/>
            <person name="Granchi Z."/>
            <person name="Peng M."/>
            <person name="De Vries R.P."/>
            <person name="Grigoriev I."/>
            <person name="Riley R."/>
            <person name="Hilden K."/>
        </authorList>
    </citation>
    <scope>NUCLEOTIDE SEQUENCE [LARGE SCALE GENOMIC DNA]</scope>
    <source>
        <strain evidence="1 2">FBCC735</strain>
    </source>
</reference>
<name>A0A1M2V2W2_TRAPU</name>